<feature type="transmembrane region" description="Helical" evidence="9">
    <location>
        <begin position="153"/>
        <end position="172"/>
    </location>
</feature>
<accession>A0A167W3U6</accession>
<dbReference type="FunFam" id="3.40.50.300:FF:001354">
    <property type="entry name" value="ATP-binding cassette (ABC) transporter, putative"/>
    <property type="match status" value="1"/>
</dbReference>
<evidence type="ECO:0000256" key="8">
    <source>
        <dbReference type="SAM" id="MobiDB-lite"/>
    </source>
</evidence>
<protein>
    <submittedName>
        <fullName evidence="12">P-loop containing nucleoside triphosphate hydrolase protein</fullName>
    </submittedName>
</protein>
<dbReference type="InterPro" id="IPR003439">
    <property type="entry name" value="ABC_transporter-like_ATP-bd"/>
</dbReference>
<feature type="region of interest" description="Disordered" evidence="8">
    <location>
        <begin position="395"/>
        <end position="417"/>
    </location>
</feature>
<dbReference type="STRING" id="436010.A0A167W3U6"/>
<comment type="subcellular location">
    <subcellularLocation>
        <location evidence="1">Membrane</location>
    </subcellularLocation>
</comment>
<keyword evidence="7 9" id="KW-0472">Membrane</keyword>
<dbReference type="CDD" id="cd03250">
    <property type="entry name" value="ABCC_MRP_domain1"/>
    <property type="match status" value="1"/>
</dbReference>
<dbReference type="GO" id="GO:0140359">
    <property type="term" value="F:ABC-type transporter activity"/>
    <property type="evidence" value="ECO:0007669"/>
    <property type="project" value="InterPro"/>
</dbReference>
<dbReference type="Pfam" id="PF00664">
    <property type="entry name" value="ABC_membrane"/>
    <property type="match status" value="2"/>
</dbReference>
<keyword evidence="2" id="KW-0813">Transport</keyword>
<dbReference type="InterPro" id="IPR017871">
    <property type="entry name" value="ABC_transporter-like_CS"/>
</dbReference>
<dbReference type="InterPro" id="IPR050173">
    <property type="entry name" value="ABC_transporter_C-like"/>
</dbReference>
<feature type="transmembrane region" description="Helical" evidence="9">
    <location>
        <begin position="123"/>
        <end position="141"/>
    </location>
</feature>
<dbReference type="EMBL" id="KV417825">
    <property type="protein sequence ID" value="KZP05664.1"/>
    <property type="molecule type" value="Genomic_DNA"/>
</dbReference>
<dbReference type="PROSITE" id="PS50893">
    <property type="entry name" value="ABC_TRANSPORTER_2"/>
    <property type="match status" value="2"/>
</dbReference>
<evidence type="ECO:0000313" key="13">
    <source>
        <dbReference type="Proteomes" id="UP000076532"/>
    </source>
</evidence>
<evidence type="ECO:0000256" key="2">
    <source>
        <dbReference type="ARBA" id="ARBA00022448"/>
    </source>
</evidence>
<name>A0A167W3U6_9AGAM</name>
<reference evidence="12 13" key="1">
    <citation type="journal article" date="2016" name="Mol. Biol. Evol.">
        <title>Comparative Genomics of Early-Diverging Mushroom-Forming Fungi Provides Insights into the Origins of Lignocellulose Decay Capabilities.</title>
        <authorList>
            <person name="Nagy L.G."/>
            <person name="Riley R."/>
            <person name="Tritt A."/>
            <person name="Adam C."/>
            <person name="Daum C."/>
            <person name="Floudas D."/>
            <person name="Sun H."/>
            <person name="Yadav J.S."/>
            <person name="Pangilinan J."/>
            <person name="Larsson K.H."/>
            <person name="Matsuura K."/>
            <person name="Barry K."/>
            <person name="Labutti K."/>
            <person name="Kuo R."/>
            <person name="Ohm R.A."/>
            <person name="Bhattacharya S.S."/>
            <person name="Shirouzu T."/>
            <person name="Yoshinaga Y."/>
            <person name="Martin F.M."/>
            <person name="Grigoriev I.V."/>
            <person name="Hibbett D.S."/>
        </authorList>
    </citation>
    <scope>NUCLEOTIDE SEQUENCE [LARGE SCALE GENOMIC DNA]</scope>
    <source>
        <strain evidence="12 13">CBS 109695</strain>
    </source>
</reference>
<dbReference type="SUPFAM" id="SSF90123">
    <property type="entry name" value="ABC transporter transmembrane region"/>
    <property type="match status" value="2"/>
</dbReference>
<keyword evidence="5" id="KW-0067">ATP-binding</keyword>
<sequence length="1619" mass="178911">MNLCPSASSPFEFADPCIRESWAAIFPAALVFLLCISQLLISLPASIQNILGVNTFKRFLTLHEAQALDAASNDTSGAEIEITPKPPLWRTLLLCIISLLQSIAWLALASYRLVTQPFHPSSVLPYVLALPWIYASLRPLLRPLSTAPYDLFALFVAHLAMGVLMLGGVLYPHHVLNGPLVGPLVLAGLSANVVSVLVGLAVVINIPMDVPSSRVRAVDIGKTVSPEDYTTLFKWMTFAWVYPLIQLGTATTLCEHDVWDLSPTMQSRSIFIQFGRTTRASLLGQLWAANSLDMIIDLGLTYVSVVFTYAGPFFLKRILDAIEADSTPEDRARAYMYAGLAFACQLLKAQAEAQHLWFGQRAATRMRSQLMAAIYDKVLKRKDFSGLLGGDKVRERKKTKEDRARDKKGKRADDPKADANTGKIINLISDDVNRIAQMLLGAHLLYRAPMEILIAGILLYQLLGWSAFAGFLVLVVGWPLNYFLIKRIVRIQKGVATSRDKRMAVINELVAAIEFIKFSAWEEYWIARVLGARQDEMKWMIKAFMNSAMISLLRSQSPILIACVGFSVFVMQGNELTVSIVFTAIAVFDMIRTPLSQIPALIDEILQTKIALDRIAVYLDEDEVSDQVSSLKKLNRGPAAADEDAALGIENGSFKWNAVDEVKENEWADAAKSKSPTRAASGATAVASEPVLETASTSDANADHQFKLRDISVVFPDGKLSCITGPTASGKTALLMALLGEMTLQPGGHIIMAKNPSKVDAHGLMHAISYAAQSPWLRRQSIKDNILFGYPYDAARYNDVIECCALRTDLSNFEDGDNTKIGARGVSLSGGQKTRVALARAVYARTKYVLLDDPLSAVDSHTSHFLFEKLLQGPLLANRTVILVTHHVELVLPGTHYLVRMLDGRIDVQGTVEELRNRGVLEDIVQDEAVEVLKKEAVIVVDAAVDPAADLDSEAEAKEPRELTNNEAYQASVRPSVYWGLGVLSTCFVVTPLLGVGEKLWIRKWGNAYGKDYNQTAVYSSFSTAVHQLALGGSLSNHYYQHFLRPTDVSTADYNLPRARDNPLFYVGIYTMIGFMAAASPTLVTIFARSTAALRVSRLIFKRLLLAVVYATIRWHDVTPQGHTLNRFRKDLMAIDQPPIDEWQVVEGSLPVFFAAILTVVYFFPVFLMPAFLLGLIYSRLAKEYFKTASELQQMGSNTRSPIISGFAELLEGIVTVRAFFSEKRFMDDLHVKIDITTKMWYSFWIMNRWLLLNFDALGALIVLITTLLSLSSWVEAGTAALCMTSAMSLTSNIYWGCRVSTLPKVSLNSVDRLMECLPQEPQTIIESNRPPAYWPSSATKDSLITVENLTIKYAPELPAVLHNVSFKLKAKERIGLLGRTGSGKSTLAMSILRFVDPARGRILIDGIDISTIGVHDLRSRLTFIPQDATLFSGTLRDNLDPFGEHSDNDCLDVLCRVQMISKSAQRSQRGSRQQDRAASSDGTVTVSLNTQVSAGGTNISQGQRQLLAMARALLRRSAVVILDEATSNIDFATDAKIQATIREEFNDSLLLTVAHRLRTVIDYDRLIVLDKGKIAEFDTPLALINKADGIFRTMCMESGTFRELEAAAQAKADRDNQK</sequence>
<evidence type="ECO:0000256" key="4">
    <source>
        <dbReference type="ARBA" id="ARBA00022741"/>
    </source>
</evidence>
<feature type="transmembrane region" description="Helical" evidence="9">
    <location>
        <begin position="559"/>
        <end position="588"/>
    </location>
</feature>
<dbReference type="InterPro" id="IPR011527">
    <property type="entry name" value="ABC1_TM_dom"/>
</dbReference>
<feature type="domain" description="ABC transmembrane type-1" evidence="11">
    <location>
        <begin position="1054"/>
        <end position="1296"/>
    </location>
</feature>
<dbReference type="PROSITE" id="PS00211">
    <property type="entry name" value="ABC_TRANSPORTER_1"/>
    <property type="match status" value="2"/>
</dbReference>
<evidence type="ECO:0000256" key="3">
    <source>
        <dbReference type="ARBA" id="ARBA00022692"/>
    </source>
</evidence>
<proteinExistence type="predicted"/>
<keyword evidence="6 9" id="KW-1133">Transmembrane helix</keyword>
<evidence type="ECO:0000256" key="9">
    <source>
        <dbReference type="SAM" id="Phobius"/>
    </source>
</evidence>
<feature type="transmembrane region" description="Helical" evidence="9">
    <location>
        <begin position="1152"/>
        <end position="1178"/>
    </location>
</feature>
<dbReference type="CDD" id="cd18596">
    <property type="entry name" value="ABC_6TM_VMR1_D1_like"/>
    <property type="match status" value="1"/>
</dbReference>
<dbReference type="Proteomes" id="UP000076532">
    <property type="component" value="Unassembled WGS sequence"/>
</dbReference>
<dbReference type="OrthoDB" id="6500128at2759"/>
<feature type="domain" description="ABC transmembrane type-1" evidence="11">
    <location>
        <begin position="295"/>
        <end position="607"/>
    </location>
</feature>
<evidence type="ECO:0000259" key="11">
    <source>
        <dbReference type="PROSITE" id="PS50929"/>
    </source>
</evidence>
<dbReference type="PANTHER" id="PTHR24223:SF415">
    <property type="entry name" value="FI20190P1"/>
    <property type="match status" value="1"/>
</dbReference>
<dbReference type="GO" id="GO:0016887">
    <property type="term" value="F:ATP hydrolysis activity"/>
    <property type="evidence" value="ECO:0007669"/>
    <property type="project" value="InterPro"/>
</dbReference>
<evidence type="ECO:0000256" key="7">
    <source>
        <dbReference type="ARBA" id="ARBA00023136"/>
    </source>
</evidence>
<dbReference type="InterPro" id="IPR027417">
    <property type="entry name" value="P-loop_NTPase"/>
</dbReference>
<dbReference type="CDD" id="cd03244">
    <property type="entry name" value="ABCC_MRP_domain2"/>
    <property type="match status" value="1"/>
</dbReference>
<dbReference type="SUPFAM" id="SSF52540">
    <property type="entry name" value="P-loop containing nucleoside triphosphate hydrolases"/>
    <property type="match status" value="2"/>
</dbReference>
<feature type="transmembrane region" description="Helical" evidence="9">
    <location>
        <begin position="92"/>
        <end position="111"/>
    </location>
</feature>
<evidence type="ECO:0000313" key="12">
    <source>
        <dbReference type="EMBL" id="KZP05664.1"/>
    </source>
</evidence>
<dbReference type="SMART" id="SM00382">
    <property type="entry name" value="AAA"/>
    <property type="match status" value="2"/>
</dbReference>
<dbReference type="InterPro" id="IPR036640">
    <property type="entry name" value="ABC1_TM_sf"/>
</dbReference>
<evidence type="ECO:0000259" key="10">
    <source>
        <dbReference type="PROSITE" id="PS50893"/>
    </source>
</evidence>
<gene>
    <name evidence="12" type="ORF">FIBSPDRAFT_877272</name>
</gene>
<dbReference type="CDD" id="cd18604">
    <property type="entry name" value="ABC_6TM_VMR1_D2_like"/>
    <property type="match status" value="1"/>
</dbReference>
<dbReference type="PANTHER" id="PTHR24223">
    <property type="entry name" value="ATP-BINDING CASSETTE SUB-FAMILY C"/>
    <property type="match status" value="1"/>
</dbReference>
<dbReference type="GO" id="GO:0016020">
    <property type="term" value="C:membrane"/>
    <property type="evidence" value="ECO:0007669"/>
    <property type="project" value="UniProtKB-SubCell"/>
</dbReference>
<evidence type="ECO:0000256" key="6">
    <source>
        <dbReference type="ARBA" id="ARBA00022989"/>
    </source>
</evidence>
<feature type="domain" description="ABC transporter" evidence="10">
    <location>
        <begin position="1345"/>
        <end position="1597"/>
    </location>
</feature>
<dbReference type="GO" id="GO:0005524">
    <property type="term" value="F:ATP binding"/>
    <property type="evidence" value="ECO:0007669"/>
    <property type="project" value="UniProtKB-KW"/>
</dbReference>
<keyword evidence="4" id="KW-0547">Nucleotide-binding</keyword>
<keyword evidence="12" id="KW-0378">Hydrolase</keyword>
<evidence type="ECO:0000256" key="5">
    <source>
        <dbReference type="ARBA" id="ARBA00022840"/>
    </source>
</evidence>
<feature type="domain" description="ABC transporter" evidence="10">
    <location>
        <begin position="692"/>
        <end position="928"/>
    </location>
</feature>
<feature type="transmembrane region" description="Helical" evidence="9">
    <location>
        <begin position="1250"/>
        <end position="1271"/>
    </location>
</feature>
<dbReference type="Gene3D" id="3.40.50.300">
    <property type="entry name" value="P-loop containing nucleotide triphosphate hydrolases"/>
    <property type="match status" value="2"/>
</dbReference>
<feature type="transmembrane region" description="Helical" evidence="9">
    <location>
        <begin position="1100"/>
        <end position="1116"/>
    </location>
</feature>
<keyword evidence="3 9" id="KW-0812">Transmembrane</keyword>
<keyword evidence="13" id="KW-1185">Reference proteome</keyword>
<organism evidence="12 13">
    <name type="scientific">Athelia psychrophila</name>
    <dbReference type="NCBI Taxonomy" id="1759441"/>
    <lineage>
        <taxon>Eukaryota</taxon>
        <taxon>Fungi</taxon>
        <taxon>Dikarya</taxon>
        <taxon>Basidiomycota</taxon>
        <taxon>Agaricomycotina</taxon>
        <taxon>Agaricomycetes</taxon>
        <taxon>Agaricomycetidae</taxon>
        <taxon>Atheliales</taxon>
        <taxon>Atheliaceae</taxon>
        <taxon>Athelia</taxon>
    </lineage>
</organism>
<feature type="transmembrane region" description="Helical" evidence="9">
    <location>
        <begin position="22"/>
        <end position="41"/>
    </location>
</feature>
<dbReference type="InterPro" id="IPR003593">
    <property type="entry name" value="AAA+_ATPase"/>
</dbReference>
<feature type="transmembrane region" description="Helical" evidence="9">
    <location>
        <begin position="468"/>
        <end position="485"/>
    </location>
</feature>
<feature type="transmembrane region" description="Helical" evidence="9">
    <location>
        <begin position="184"/>
        <end position="206"/>
    </location>
</feature>
<feature type="transmembrane region" description="Helical" evidence="9">
    <location>
        <begin position="1064"/>
        <end position="1088"/>
    </location>
</feature>
<dbReference type="Gene3D" id="1.20.1560.10">
    <property type="entry name" value="ABC transporter type 1, transmembrane domain"/>
    <property type="match status" value="2"/>
</dbReference>
<dbReference type="PROSITE" id="PS50929">
    <property type="entry name" value="ABC_TM1F"/>
    <property type="match status" value="2"/>
</dbReference>
<dbReference type="Pfam" id="PF00005">
    <property type="entry name" value="ABC_tran"/>
    <property type="match status" value="2"/>
</dbReference>
<evidence type="ECO:0000256" key="1">
    <source>
        <dbReference type="ARBA" id="ARBA00004370"/>
    </source>
</evidence>